<gene>
    <name evidence="2" type="ORF">OUO13_13135</name>
</gene>
<dbReference type="AlphaFoldDB" id="A0A9X3EF64"/>
<evidence type="ECO:0000313" key="3">
    <source>
        <dbReference type="Proteomes" id="UP001150830"/>
    </source>
</evidence>
<protein>
    <recommendedName>
        <fullName evidence="1">DUF7210 domain-containing protein</fullName>
    </recommendedName>
</protein>
<evidence type="ECO:0000313" key="2">
    <source>
        <dbReference type="EMBL" id="MCY0966131.1"/>
    </source>
</evidence>
<evidence type="ECO:0000259" key="1">
    <source>
        <dbReference type="Pfam" id="PF23843"/>
    </source>
</evidence>
<keyword evidence="3" id="KW-1185">Reference proteome</keyword>
<feature type="domain" description="DUF7210" evidence="1">
    <location>
        <begin position="14"/>
        <end position="50"/>
    </location>
</feature>
<dbReference type="Proteomes" id="UP001150830">
    <property type="component" value="Unassembled WGS sequence"/>
</dbReference>
<sequence>MASASKTPATATETVVLAKPHTHQGKAFKPGEKLTVTVATANWLRSEGVVEAVAAMPATAQ</sequence>
<dbReference type="InterPro" id="IPR055634">
    <property type="entry name" value="DUF7210"/>
</dbReference>
<dbReference type="EMBL" id="JAPNOA010000039">
    <property type="protein sequence ID" value="MCY0966131.1"/>
    <property type="molecule type" value="Genomic_DNA"/>
</dbReference>
<proteinExistence type="predicted"/>
<organism evidence="2 3">
    <name type="scientific">Parathalassolituus penaei</name>
    <dbReference type="NCBI Taxonomy" id="2997323"/>
    <lineage>
        <taxon>Bacteria</taxon>
        <taxon>Pseudomonadati</taxon>
        <taxon>Pseudomonadota</taxon>
        <taxon>Gammaproteobacteria</taxon>
        <taxon>Oceanospirillales</taxon>
        <taxon>Oceanospirillaceae</taxon>
        <taxon>Parathalassolituus</taxon>
    </lineage>
</organism>
<name>A0A9X3EF64_9GAMM</name>
<accession>A0A9X3EF64</accession>
<dbReference type="RefSeq" id="WP_283174342.1">
    <property type="nucleotide sequence ID" value="NZ_JAPNOA010000039.1"/>
</dbReference>
<reference evidence="2" key="1">
    <citation type="submission" date="2022-11" db="EMBL/GenBank/DDBJ databases">
        <title>Parathalassolutuus dongxingensis gen. nov., sp. nov., a novel member of family Oceanospirillaceae isolated from a coastal shrimp pond in Guangxi, China.</title>
        <authorList>
            <person name="Chen H."/>
        </authorList>
    </citation>
    <scope>NUCLEOTIDE SEQUENCE</scope>
    <source>
        <strain evidence="2">G-43</strain>
    </source>
</reference>
<comment type="caution">
    <text evidence="2">The sequence shown here is derived from an EMBL/GenBank/DDBJ whole genome shotgun (WGS) entry which is preliminary data.</text>
</comment>
<dbReference type="Pfam" id="PF23843">
    <property type="entry name" value="DUF7210"/>
    <property type="match status" value="1"/>
</dbReference>